<dbReference type="WBParaSite" id="SPAL_0000567700.1">
    <property type="protein sequence ID" value="SPAL_0000567700.1"/>
    <property type="gene ID" value="SPAL_0000567700"/>
</dbReference>
<comment type="similarity">
    <text evidence="1 5">Belongs to the V-ATPase F subunit family.</text>
</comment>
<name>A0A0N5BI93_STREA</name>
<reference evidence="7" key="1">
    <citation type="submission" date="2017-02" db="UniProtKB">
        <authorList>
            <consortium name="WormBaseParasite"/>
        </authorList>
    </citation>
    <scope>IDENTIFICATION</scope>
</reference>
<evidence type="ECO:0000256" key="4">
    <source>
        <dbReference type="ARBA" id="ARBA00023065"/>
    </source>
</evidence>
<dbReference type="STRING" id="174720.A0A0N5BI93"/>
<accession>A0A0N5BI93</accession>
<keyword evidence="2 5" id="KW-0813">Transport</keyword>
<dbReference type="SUPFAM" id="SSF159468">
    <property type="entry name" value="AtpF-like"/>
    <property type="match status" value="1"/>
</dbReference>
<dbReference type="PIRSF" id="PIRSF015945">
    <property type="entry name" value="ATPase_V1_F_euk"/>
    <property type="match status" value="1"/>
</dbReference>
<organism evidence="6 7">
    <name type="scientific">Strongyloides papillosus</name>
    <name type="common">Intestinal threadworm</name>
    <dbReference type="NCBI Taxonomy" id="174720"/>
    <lineage>
        <taxon>Eukaryota</taxon>
        <taxon>Metazoa</taxon>
        <taxon>Ecdysozoa</taxon>
        <taxon>Nematoda</taxon>
        <taxon>Chromadorea</taxon>
        <taxon>Rhabditida</taxon>
        <taxon>Tylenchina</taxon>
        <taxon>Panagrolaimomorpha</taxon>
        <taxon>Strongyloidoidea</taxon>
        <taxon>Strongyloididae</taxon>
        <taxon>Strongyloides</taxon>
    </lineage>
</organism>
<dbReference type="GO" id="GO:0033180">
    <property type="term" value="C:proton-transporting V-type ATPase, V1 domain"/>
    <property type="evidence" value="ECO:0007669"/>
    <property type="project" value="InterPro"/>
</dbReference>
<dbReference type="InterPro" id="IPR036906">
    <property type="entry name" value="ATPase_V1_fsu_sf"/>
</dbReference>
<comment type="function">
    <text evidence="5">Subunit of the V1 complex of vacuolar(H+)-ATPase (V-ATPase), a multisubunit enzyme composed of a peripheral complex (V1) that hydrolyzes ATP and a membrane integral complex (V0) that translocates protons. V-ATPase is responsible for acidifying and maintaining the pH of intracellular compartments.</text>
</comment>
<evidence type="ECO:0000256" key="3">
    <source>
        <dbReference type="ARBA" id="ARBA00022781"/>
    </source>
</evidence>
<comment type="subunit">
    <text evidence="5">V-ATPase is a heteromultimeric enzyme made up of two complexes: the ATP-hydrolytic V1 complex and the proton translocation V0 complex.</text>
</comment>
<keyword evidence="4 5" id="KW-0406">Ion transport</keyword>
<dbReference type="InterPro" id="IPR008218">
    <property type="entry name" value="ATPase_V1-cplx_f_g_su"/>
</dbReference>
<dbReference type="InterPro" id="IPR005772">
    <property type="entry name" value="ATPase_V1-cplx_fsu_euk"/>
</dbReference>
<evidence type="ECO:0000313" key="6">
    <source>
        <dbReference type="Proteomes" id="UP000046392"/>
    </source>
</evidence>
<dbReference type="FunFam" id="3.40.50.10580:FF:000001">
    <property type="entry name" value="V-type proton ATPase subunit F"/>
    <property type="match status" value="1"/>
</dbReference>
<protein>
    <recommendedName>
        <fullName evidence="5">V-type proton ATPase subunit F</fullName>
    </recommendedName>
</protein>
<dbReference type="Pfam" id="PF01990">
    <property type="entry name" value="ATP-synt_F"/>
    <property type="match status" value="1"/>
</dbReference>
<proteinExistence type="inferred from homology"/>
<evidence type="ECO:0000256" key="2">
    <source>
        <dbReference type="ARBA" id="ARBA00022448"/>
    </source>
</evidence>
<evidence type="ECO:0000256" key="1">
    <source>
        <dbReference type="ARBA" id="ARBA00010148"/>
    </source>
</evidence>
<keyword evidence="3 5" id="KW-0375">Hydrogen ion transport</keyword>
<dbReference type="GO" id="GO:0046961">
    <property type="term" value="F:proton-transporting ATPase activity, rotational mechanism"/>
    <property type="evidence" value="ECO:0007669"/>
    <property type="project" value="InterPro"/>
</dbReference>
<dbReference type="NCBIfam" id="TIGR01101">
    <property type="entry name" value="V_ATP_synt_F"/>
    <property type="match status" value="1"/>
</dbReference>
<sequence length="124" mass="14223">MARTLKKGQVLSVIGDQDTVVGFLLGGIGEINNNREENYFIVEKNTTTLEIEEAFNRFVKRKDIAIIIINQKVADLIRQTIDHYKDSIPAIVEVPSKDSPYDISKDSFLNRARNIFQVENFMEF</sequence>
<evidence type="ECO:0000313" key="7">
    <source>
        <dbReference type="WBParaSite" id="SPAL_0000567700.1"/>
    </source>
</evidence>
<dbReference type="Proteomes" id="UP000046392">
    <property type="component" value="Unplaced"/>
</dbReference>
<keyword evidence="6" id="KW-1185">Reference proteome</keyword>
<evidence type="ECO:0000256" key="5">
    <source>
        <dbReference type="PIRNR" id="PIRNR015945"/>
    </source>
</evidence>
<dbReference type="PANTHER" id="PTHR13861">
    <property type="entry name" value="VACUOLAR ATP SYNTHASE SUBUNIT F"/>
    <property type="match status" value="1"/>
</dbReference>
<dbReference type="AlphaFoldDB" id="A0A0N5BI93"/>
<dbReference type="PANTHER" id="PTHR13861:SF2">
    <property type="entry name" value="V-TYPE PROTON ATPASE SUBUNIT F"/>
    <property type="match status" value="1"/>
</dbReference>
<dbReference type="Gene3D" id="3.40.50.10580">
    <property type="entry name" value="ATPase, V1 complex, subunit F"/>
    <property type="match status" value="1"/>
</dbReference>